<dbReference type="EMBL" id="JATAAI010000032">
    <property type="protein sequence ID" value="KAK1735705.1"/>
    <property type="molecule type" value="Genomic_DNA"/>
</dbReference>
<proteinExistence type="predicted"/>
<sequence>MEMSDFVAAYFYFDNGISFLRKKHWEEYYALSLELFDLAAKCALTNGDTVSLQLLYEQVLTYGRTFEDKLNVMYFSTCALAFSSRLPESIEKGLDILSKLGIELRGDESSMEACVQETKSLLSGYTDNDILNTRRMTDPTMIIAMKFLGKMELGMTQIMPKSVARVTQRIIQLSLVHGMSPVSPIGFVHLGSYIAKFGDISGGYHYVKLARSLLDKVGSRESAGEVICIGTQVVAYVEPVQAALEYHDDGYAAAMAYGDVIQAAVNNVFFCMSSFWAGVNLQTTQEKCTKAIKFMEDKKLVIFMTKVQYIQHSVFKLIGTDEEPKFVSEGQNILATNNSVKTVYFYQKAYINFTFRSYEGTKENIGKYLACIGNTWANLFINHAFHAFYIGLISFWLARKSGDGNQWIERGKLSKLALKKWAESSSWTFENKWYLLEAEESFCNNNYDAAKTYYDKAISSAKDHKFINEEALACELAAYFYLELGQKDKALELFLLAHEKYHEWGAFGKCTSLYEFVSSSIGTGLTDTNTDIRGQETASSIGTGLTNTDIMGQETAAPNLEDDILSFLDDALQR</sequence>
<evidence type="ECO:0000313" key="2">
    <source>
        <dbReference type="Proteomes" id="UP001224775"/>
    </source>
</evidence>
<dbReference type="PANTHER" id="PTHR43642">
    <property type="entry name" value="HYBRID SIGNAL TRANSDUCTION HISTIDINE KINASE G"/>
    <property type="match status" value="1"/>
</dbReference>
<comment type="caution">
    <text evidence="1">The sequence shown here is derived from an EMBL/GenBank/DDBJ whole genome shotgun (WGS) entry which is preliminary data.</text>
</comment>
<keyword evidence="2" id="KW-1185">Reference proteome</keyword>
<dbReference type="SUPFAM" id="SSF48452">
    <property type="entry name" value="TPR-like"/>
    <property type="match status" value="1"/>
</dbReference>
<dbReference type="InterPro" id="IPR053159">
    <property type="entry name" value="Hybrid_Histidine_Kinase"/>
</dbReference>
<dbReference type="Proteomes" id="UP001224775">
    <property type="component" value="Unassembled WGS sequence"/>
</dbReference>
<organism evidence="1 2">
    <name type="scientific">Skeletonema marinoi</name>
    <dbReference type="NCBI Taxonomy" id="267567"/>
    <lineage>
        <taxon>Eukaryota</taxon>
        <taxon>Sar</taxon>
        <taxon>Stramenopiles</taxon>
        <taxon>Ochrophyta</taxon>
        <taxon>Bacillariophyta</taxon>
        <taxon>Coscinodiscophyceae</taxon>
        <taxon>Thalassiosirophycidae</taxon>
        <taxon>Thalassiosirales</taxon>
        <taxon>Skeletonemataceae</taxon>
        <taxon>Skeletonema</taxon>
        <taxon>Skeletonema marinoi-dohrnii complex</taxon>
    </lineage>
</organism>
<dbReference type="InterPro" id="IPR011990">
    <property type="entry name" value="TPR-like_helical_dom_sf"/>
</dbReference>
<name>A0AAD9D7G7_9STRA</name>
<protein>
    <submittedName>
        <fullName evidence="1">ATPase</fullName>
    </submittedName>
</protein>
<dbReference type="AlphaFoldDB" id="A0AAD9D7G7"/>
<dbReference type="PANTHER" id="PTHR43642:SF1">
    <property type="entry name" value="HYBRID SIGNAL TRANSDUCTION HISTIDINE KINASE G"/>
    <property type="match status" value="1"/>
</dbReference>
<gene>
    <name evidence="1" type="ORF">QTG54_013411</name>
</gene>
<reference evidence="1" key="1">
    <citation type="submission" date="2023-06" db="EMBL/GenBank/DDBJ databases">
        <title>Survivors Of The Sea: Transcriptome response of Skeletonema marinoi to long-term dormancy.</title>
        <authorList>
            <person name="Pinder M.I.M."/>
            <person name="Kourtchenko O."/>
            <person name="Robertson E.K."/>
            <person name="Larsson T."/>
            <person name="Maumus F."/>
            <person name="Osuna-Cruz C.M."/>
            <person name="Vancaester E."/>
            <person name="Stenow R."/>
            <person name="Vandepoele K."/>
            <person name="Ploug H."/>
            <person name="Bruchert V."/>
            <person name="Godhe A."/>
            <person name="Topel M."/>
        </authorList>
    </citation>
    <scope>NUCLEOTIDE SEQUENCE</scope>
    <source>
        <strain evidence="1">R05AC</strain>
    </source>
</reference>
<accession>A0AAD9D7G7</accession>
<evidence type="ECO:0000313" key="1">
    <source>
        <dbReference type="EMBL" id="KAK1735705.1"/>
    </source>
</evidence>